<name>A0ABD3CAR0_9LAMI</name>
<gene>
    <name evidence="1" type="ORF">CASFOL_030207</name>
</gene>
<accession>A0ABD3CAR0</accession>
<proteinExistence type="predicted"/>
<sequence length="41" mass="4875">MLWLELRCHNSQVHRTSLKIKILLKASFTYLSHQFIKVAYG</sequence>
<dbReference type="Proteomes" id="UP001632038">
    <property type="component" value="Unassembled WGS sequence"/>
</dbReference>
<evidence type="ECO:0000313" key="2">
    <source>
        <dbReference type="Proteomes" id="UP001632038"/>
    </source>
</evidence>
<protein>
    <submittedName>
        <fullName evidence="1">Uncharacterized protein</fullName>
    </submittedName>
</protein>
<reference evidence="2" key="1">
    <citation type="journal article" date="2024" name="IScience">
        <title>Strigolactones Initiate the Formation of Haustorium-like Structures in Castilleja.</title>
        <authorList>
            <person name="Buerger M."/>
            <person name="Peterson D."/>
            <person name="Chory J."/>
        </authorList>
    </citation>
    <scope>NUCLEOTIDE SEQUENCE [LARGE SCALE GENOMIC DNA]</scope>
</reference>
<evidence type="ECO:0000313" key="1">
    <source>
        <dbReference type="EMBL" id="KAL3626658.1"/>
    </source>
</evidence>
<dbReference type="AlphaFoldDB" id="A0ABD3CAR0"/>
<organism evidence="1 2">
    <name type="scientific">Castilleja foliolosa</name>
    <dbReference type="NCBI Taxonomy" id="1961234"/>
    <lineage>
        <taxon>Eukaryota</taxon>
        <taxon>Viridiplantae</taxon>
        <taxon>Streptophyta</taxon>
        <taxon>Embryophyta</taxon>
        <taxon>Tracheophyta</taxon>
        <taxon>Spermatophyta</taxon>
        <taxon>Magnoliopsida</taxon>
        <taxon>eudicotyledons</taxon>
        <taxon>Gunneridae</taxon>
        <taxon>Pentapetalae</taxon>
        <taxon>asterids</taxon>
        <taxon>lamiids</taxon>
        <taxon>Lamiales</taxon>
        <taxon>Orobanchaceae</taxon>
        <taxon>Pedicularideae</taxon>
        <taxon>Castillejinae</taxon>
        <taxon>Castilleja</taxon>
    </lineage>
</organism>
<keyword evidence="2" id="KW-1185">Reference proteome</keyword>
<dbReference type="EMBL" id="JAVIJP010000047">
    <property type="protein sequence ID" value="KAL3626658.1"/>
    <property type="molecule type" value="Genomic_DNA"/>
</dbReference>
<comment type="caution">
    <text evidence="1">The sequence shown here is derived from an EMBL/GenBank/DDBJ whole genome shotgun (WGS) entry which is preliminary data.</text>
</comment>